<keyword evidence="3" id="KW-1185">Reference proteome</keyword>
<feature type="domain" description="Prolyl 4-hydroxylase alpha subunit Fe(2+) 2OG dioxygenase" evidence="1">
    <location>
        <begin position="129"/>
        <end position="239"/>
    </location>
</feature>
<dbReference type="InterPro" id="IPR044862">
    <property type="entry name" value="Pro_4_hyd_alph_FE2OG_OXY"/>
</dbReference>
<dbReference type="Proteomes" id="UP000466619">
    <property type="component" value="Unassembled WGS sequence"/>
</dbReference>
<dbReference type="Pfam" id="PF13640">
    <property type="entry name" value="2OG-FeII_Oxy_3"/>
    <property type="match status" value="1"/>
</dbReference>
<name>A0ABX0AQS0_9GAMM</name>
<protein>
    <submittedName>
        <fullName evidence="2">2OG-Fe(II) oxygenase</fullName>
    </submittedName>
</protein>
<reference evidence="2 3" key="1">
    <citation type="submission" date="2019-12" db="EMBL/GenBank/DDBJ databases">
        <title>Engineering Photorhabdus to improve their lethality against agricultural pests.</title>
        <authorList>
            <person name="Machado R.A.R."/>
        </authorList>
    </citation>
    <scope>NUCLEOTIDE SEQUENCE [LARGE SCALE GENOMIC DNA]</scope>
    <source>
        <strain evidence="2 3">M-CN4</strain>
    </source>
</reference>
<sequence>MIIETDRLDATYIEKLADQEVLAIRVKQFIPSVLAMKLGKKILGHGFDKYLNAPSIGRIGMAFYEAENEPPRVADYFESVFKNINDLRQRCSPYLSPMDLMRCTLDEIWSAGAQLETLYGKKMYVGLSRVIKPGVTFLAHHDIFAKDAPDSFRAKSLQAQFAANVYLAMPSEGGALQIWKDKLSPEEFDSMRGDSYGIEPSLLGKPELEIQPDVGDLLIFNSQCMHAVTAGVDDLRLSLSCLIGYRGAANPLSFWS</sequence>
<comment type="caution">
    <text evidence="2">The sequence shown here is derived from an EMBL/GenBank/DDBJ whole genome shotgun (WGS) entry which is preliminary data.</text>
</comment>
<gene>
    <name evidence="2" type="ORF">GPY48_12955</name>
</gene>
<evidence type="ECO:0000313" key="3">
    <source>
        <dbReference type="Proteomes" id="UP000466619"/>
    </source>
</evidence>
<organism evidence="2 3">
    <name type="scientific">Photorhabdus bodei</name>
    <dbReference type="NCBI Taxonomy" id="2029681"/>
    <lineage>
        <taxon>Bacteria</taxon>
        <taxon>Pseudomonadati</taxon>
        <taxon>Pseudomonadota</taxon>
        <taxon>Gammaproteobacteria</taxon>
        <taxon>Enterobacterales</taxon>
        <taxon>Morganellaceae</taxon>
        <taxon>Photorhabdus</taxon>
    </lineage>
</organism>
<dbReference type="RefSeq" id="WP_162120447.1">
    <property type="nucleotide sequence ID" value="NZ_CAWPJS010000025.1"/>
</dbReference>
<proteinExistence type="predicted"/>
<dbReference type="Gene3D" id="2.60.120.620">
    <property type="entry name" value="q2cbj1_9rhob like domain"/>
    <property type="match status" value="1"/>
</dbReference>
<accession>A0ABX0AQS0</accession>
<evidence type="ECO:0000313" key="2">
    <source>
        <dbReference type="EMBL" id="NDL04096.1"/>
    </source>
</evidence>
<evidence type="ECO:0000259" key="1">
    <source>
        <dbReference type="Pfam" id="PF13640"/>
    </source>
</evidence>
<dbReference type="EMBL" id="WSFC01000025">
    <property type="protein sequence ID" value="NDL04096.1"/>
    <property type="molecule type" value="Genomic_DNA"/>
</dbReference>